<evidence type="ECO:0000256" key="1">
    <source>
        <dbReference type="ARBA" id="ARBA00004651"/>
    </source>
</evidence>
<feature type="domain" description="ComEC/Rec2-related protein" evidence="7">
    <location>
        <begin position="220"/>
        <end position="367"/>
    </location>
</feature>
<evidence type="ECO:0000259" key="7">
    <source>
        <dbReference type="Pfam" id="PF03772"/>
    </source>
</evidence>
<feature type="transmembrane region" description="Helical" evidence="6">
    <location>
        <begin position="336"/>
        <end position="357"/>
    </location>
</feature>
<proteinExistence type="predicted"/>
<comment type="caution">
    <text evidence="8">The sequence shown here is derived from an EMBL/GenBank/DDBJ whole genome shotgun (WGS) entry which is preliminary data.</text>
</comment>
<dbReference type="InterPro" id="IPR004477">
    <property type="entry name" value="ComEC_N"/>
</dbReference>
<keyword evidence="3 6" id="KW-0812">Transmembrane</keyword>
<sequence>MSLPDVPNVPVDLRLVPAAMTAWLVTAAGILWPPAWSVLVAALLTAVTALAVHRIRPAGATTTRVGAAAAAVAVAGVTFALAVGIRAHDVAHHPLTGQTGRTVVVTVTPTESPRPVSGARVMFRGALRAVAGHPLDGRVLVFASASGFGDLSAGRPAEFRARVAAPLRRDLTVAALSATGAPRLGRASVPNRIAADVRRDFAAVARDVLPGEQAALLPALALGDTGALPATTVADFRSAGLTHLTAVSGANVTIVCGAVLLSAMLIGPRAAVVLAGVALVCFVIVVQPSASVLRAAVMGAIALLAVASHRRRQAIPALATTVLVVMVGWPEMAVDVGFALSVVATAALVVVAPAWSARLEARGWPRPLAGAVAV</sequence>
<evidence type="ECO:0000313" key="8">
    <source>
        <dbReference type="EMBL" id="OFJ50318.1"/>
    </source>
</evidence>
<dbReference type="Pfam" id="PF03772">
    <property type="entry name" value="Competence"/>
    <property type="match status" value="1"/>
</dbReference>
<feature type="transmembrane region" description="Helical" evidence="6">
    <location>
        <begin position="270"/>
        <end position="286"/>
    </location>
</feature>
<dbReference type="NCBIfam" id="TIGR00360">
    <property type="entry name" value="ComEC_N-term"/>
    <property type="match status" value="1"/>
</dbReference>
<reference evidence="8 9" key="1">
    <citation type="submission" date="2016-09" db="EMBL/GenBank/DDBJ databases">
        <title>genome sequence of Mycobacterium sp. 739 SCH.</title>
        <authorList>
            <person name="Greninger A.L."/>
            <person name="Qin X."/>
            <person name="Jerome K."/>
            <person name="Vora S."/>
            <person name="Quinn K."/>
        </authorList>
    </citation>
    <scope>NUCLEOTIDE SEQUENCE [LARGE SCALE GENOMIC DNA]</scope>
    <source>
        <strain evidence="8 9">SCH</strain>
    </source>
</reference>
<comment type="subcellular location">
    <subcellularLocation>
        <location evidence="1">Cell membrane</location>
        <topology evidence="1">Multi-pass membrane protein</topology>
    </subcellularLocation>
</comment>
<dbReference type="PANTHER" id="PTHR30619">
    <property type="entry name" value="DNA INTERNALIZATION/COMPETENCE PROTEIN COMEC/REC2"/>
    <property type="match status" value="1"/>
</dbReference>
<evidence type="ECO:0000256" key="6">
    <source>
        <dbReference type="SAM" id="Phobius"/>
    </source>
</evidence>
<dbReference type="EMBL" id="MCHX01000162">
    <property type="protein sequence ID" value="OFJ50318.1"/>
    <property type="molecule type" value="Genomic_DNA"/>
</dbReference>
<feature type="non-terminal residue" evidence="8">
    <location>
        <position position="374"/>
    </location>
</feature>
<evidence type="ECO:0000256" key="5">
    <source>
        <dbReference type="ARBA" id="ARBA00023136"/>
    </source>
</evidence>
<feature type="transmembrane region" description="Helical" evidence="6">
    <location>
        <begin position="241"/>
        <end position="263"/>
    </location>
</feature>
<feature type="transmembrane region" description="Helical" evidence="6">
    <location>
        <begin position="314"/>
        <end position="330"/>
    </location>
</feature>
<keyword evidence="4 6" id="KW-1133">Transmembrane helix</keyword>
<evidence type="ECO:0000256" key="4">
    <source>
        <dbReference type="ARBA" id="ARBA00022989"/>
    </source>
</evidence>
<feature type="transmembrane region" description="Helical" evidence="6">
    <location>
        <begin position="20"/>
        <end position="53"/>
    </location>
</feature>
<evidence type="ECO:0000256" key="2">
    <source>
        <dbReference type="ARBA" id="ARBA00022475"/>
    </source>
</evidence>
<dbReference type="Proteomes" id="UP000178953">
    <property type="component" value="Unassembled WGS sequence"/>
</dbReference>
<protein>
    <submittedName>
        <fullName evidence="8">Competence protein</fullName>
    </submittedName>
</protein>
<evidence type="ECO:0000256" key="3">
    <source>
        <dbReference type="ARBA" id="ARBA00022692"/>
    </source>
</evidence>
<dbReference type="PANTHER" id="PTHR30619:SF7">
    <property type="entry name" value="BETA-LACTAMASE DOMAIN PROTEIN"/>
    <property type="match status" value="1"/>
</dbReference>
<evidence type="ECO:0000313" key="9">
    <source>
        <dbReference type="Proteomes" id="UP000178953"/>
    </source>
</evidence>
<dbReference type="AlphaFoldDB" id="A0A1E8PVH8"/>
<feature type="transmembrane region" description="Helical" evidence="6">
    <location>
        <begin position="65"/>
        <end position="85"/>
    </location>
</feature>
<gene>
    <name evidence="8" type="ORF">BEL07_28960</name>
</gene>
<name>A0A1E8PVH8_9MYCO</name>
<keyword evidence="2" id="KW-1003">Cell membrane</keyword>
<dbReference type="GO" id="GO:0005886">
    <property type="term" value="C:plasma membrane"/>
    <property type="evidence" value="ECO:0007669"/>
    <property type="project" value="UniProtKB-SubCell"/>
</dbReference>
<keyword evidence="5 6" id="KW-0472">Membrane</keyword>
<accession>A0A1E8PVH8</accession>
<organism evidence="8 9">
    <name type="scientific">Mycolicibacterium grossiae</name>
    <dbReference type="NCBI Taxonomy" id="1552759"/>
    <lineage>
        <taxon>Bacteria</taxon>
        <taxon>Bacillati</taxon>
        <taxon>Actinomycetota</taxon>
        <taxon>Actinomycetes</taxon>
        <taxon>Mycobacteriales</taxon>
        <taxon>Mycobacteriaceae</taxon>
        <taxon>Mycolicibacterium</taxon>
    </lineage>
</organism>
<keyword evidence="9" id="KW-1185">Reference proteome</keyword>
<dbReference type="InterPro" id="IPR052159">
    <property type="entry name" value="Competence_DNA_uptake"/>
</dbReference>
<feature type="transmembrane region" description="Helical" evidence="6">
    <location>
        <begin position="292"/>
        <end position="307"/>
    </location>
</feature>